<dbReference type="FunFam" id="3.40.50.300:FF:000032">
    <property type="entry name" value="Export ABC transporter ATP-binding protein"/>
    <property type="match status" value="1"/>
</dbReference>
<dbReference type="GO" id="GO:0016887">
    <property type="term" value="F:ATP hydrolysis activity"/>
    <property type="evidence" value="ECO:0007669"/>
    <property type="project" value="InterPro"/>
</dbReference>
<dbReference type="EMBL" id="CP042997">
    <property type="protein sequence ID" value="QEH39147.1"/>
    <property type="molecule type" value="Genomic_DNA"/>
</dbReference>
<evidence type="ECO:0000256" key="4">
    <source>
        <dbReference type="ARBA" id="ARBA00038388"/>
    </source>
</evidence>
<evidence type="ECO:0000313" key="8">
    <source>
        <dbReference type="Proteomes" id="UP000324233"/>
    </source>
</evidence>
<reference evidence="7 8" key="1">
    <citation type="submission" date="2019-08" db="EMBL/GenBank/DDBJ databases">
        <title>Deep-cultivation of Planctomycetes and their phenomic and genomic characterization uncovers novel biology.</title>
        <authorList>
            <person name="Wiegand S."/>
            <person name="Jogler M."/>
            <person name="Boedeker C."/>
            <person name="Pinto D."/>
            <person name="Vollmers J."/>
            <person name="Rivas-Marin E."/>
            <person name="Kohn T."/>
            <person name="Peeters S.H."/>
            <person name="Heuer A."/>
            <person name="Rast P."/>
            <person name="Oberbeckmann S."/>
            <person name="Bunk B."/>
            <person name="Jeske O."/>
            <person name="Meyerdierks A."/>
            <person name="Storesund J.E."/>
            <person name="Kallscheuer N."/>
            <person name="Luecker S."/>
            <person name="Lage O.M."/>
            <person name="Pohl T."/>
            <person name="Merkel B.J."/>
            <person name="Hornburger P."/>
            <person name="Mueller R.-W."/>
            <person name="Bruemmer F."/>
            <person name="Labrenz M."/>
            <person name="Spormann A.M."/>
            <person name="Op den Camp H."/>
            <person name="Overmann J."/>
            <person name="Amann R."/>
            <person name="Jetten M.S.M."/>
            <person name="Mascher T."/>
            <person name="Medema M.H."/>
            <person name="Devos D.P."/>
            <person name="Kaster A.-K."/>
            <person name="Ovreas L."/>
            <person name="Rohde M."/>
            <person name="Galperin M.Y."/>
            <person name="Jogler C."/>
        </authorList>
    </citation>
    <scope>NUCLEOTIDE SEQUENCE [LARGE SCALE GENOMIC DNA]</scope>
    <source>
        <strain evidence="7 8">OJF2</strain>
    </source>
</reference>
<dbReference type="InterPro" id="IPR003439">
    <property type="entry name" value="ABC_transporter-like_ATP-bd"/>
</dbReference>
<dbReference type="InterPro" id="IPR027417">
    <property type="entry name" value="P-loop_NTPase"/>
</dbReference>
<dbReference type="PANTHER" id="PTHR24220:SF86">
    <property type="entry name" value="ABC TRANSPORTER ABCH.1"/>
    <property type="match status" value="1"/>
</dbReference>
<accession>A0A5B9WF27</accession>
<evidence type="ECO:0000256" key="1">
    <source>
        <dbReference type="ARBA" id="ARBA00022448"/>
    </source>
</evidence>
<dbReference type="GO" id="GO:0005524">
    <property type="term" value="F:ATP binding"/>
    <property type="evidence" value="ECO:0007669"/>
    <property type="project" value="UniProtKB-KW"/>
</dbReference>
<dbReference type="PROSITE" id="PS50893">
    <property type="entry name" value="ABC_TRANSPORTER_2"/>
    <property type="match status" value="1"/>
</dbReference>
<keyword evidence="3 7" id="KW-0067">ATP-binding</keyword>
<evidence type="ECO:0000313" key="7">
    <source>
        <dbReference type="EMBL" id="QEH39147.1"/>
    </source>
</evidence>
<organism evidence="7 8">
    <name type="scientific">Aquisphaera giovannonii</name>
    <dbReference type="NCBI Taxonomy" id="406548"/>
    <lineage>
        <taxon>Bacteria</taxon>
        <taxon>Pseudomonadati</taxon>
        <taxon>Planctomycetota</taxon>
        <taxon>Planctomycetia</taxon>
        <taxon>Isosphaerales</taxon>
        <taxon>Isosphaeraceae</taxon>
        <taxon>Aquisphaera</taxon>
    </lineage>
</organism>
<evidence type="ECO:0000256" key="2">
    <source>
        <dbReference type="ARBA" id="ARBA00022741"/>
    </source>
</evidence>
<dbReference type="SMART" id="SM00382">
    <property type="entry name" value="AAA"/>
    <property type="match status" value="1"/>
</dbReference>
<dbReference type="InterPro" id="IPR015854">
    <property type="entry name" value="ABC_transpr_LolD-like"/>
</dbReference>
<dbReference type="InterPro" id="IPR017911">
    <property type="entry name" value="MacB-like_ATP-bd"/>
</dbReference>
<dbReference type="Gene3D" id="3.40.50.300">
    <property type="entry name" value="P-loop containing nucleotide triphosphate hydrolases"/>
    <property type="match status" value="1"/>
</dbReference>
<keyword evidence="8" id="KW-1185">Reference proteome</keyword>
<gene>
    <name evidence="7" type="ORF">OJF2_77590</name>
</gene>
<dbReference type="PANTHER" id="PTHR24220">
    <property type="entry name" value="IMPORT ATP-BINDING PROTEIN"/>
    <property type="match status" value="1"/>
</dbReference>
<dbReference type="Proteomes" id="UP000324233">
    <property type="component" value="Chromosome"/>
</dbReference>
<dbReference type="Pfam" id="PF00005">
    <property type="entry name" value="ABC_tran"/>
    <property type="match status" value="1"/>
</dbReference>
<dbReference type="AlphaFoldDB" id="A0A5B9WF27"/>
<dbReference type="InterPro" id="IPR003593">
    <property type="entry name" value="AAA+_ATPase"/>
</dbReference>
<feature type="domain" description="ABC transporter" evidence="6">
    <location>
        <begin position="25"/>
        <end position="263"/>
    </location>
</feature>
<feature type="region of interest" description="Disordered" evidence="5">
    <location>
        <begin position="1"/>
        <end position="21"/>
    </location>
</feature>
<evidence type="ECO:0000256" key="5">
    <source>
        <dbReference type="SAM" id="MobiDB-lite"/>
    </source>
</evidence>
<dbReference type="GO" id="GO:0005886">
    <property type="term" value="C:plasma membrane"/>
    <property type="evidence" value="ECO:0007669"/>
    <property type="project" value="TreeGrafter"/>
</dbReference>
<proteinExistence type="inferred from homology"/>
<keyword evidence="2" id="KW-0547">Nucleotide-binding</keyword>
<sequence length="268" mass="28309">MTSIMTGSAAAAGHETPQGPAAPPVVLEGVAKRFRQGDAIIEAVRGVSLTVEEGAFVAVMGASGSGKSTLLHLAAGLTRPDEGRVAIEGTDLAKLPDATLTRFRRRRIGLVFQAFNLVPTLTAEENVALPLLTEGRDDAIAGRVGPLLDRLGLAPRRRHRPDALSGGEQQRVAIARALVAEPALVLADEPTGSLDSATGQGICRLLRELSEERRRAIVVVTHEPAVAAWADRVVVMKDGRILAELRAGDDYRDAHSLAARYQGAVESS</sequence>
<dbReference type="GO" id="GO:0098796">
    <property type="term" value="C:membrane protein complex"/>
    <property type="evidence" value="ECO:0007669"/>
    <property type="project" value="UniProtKB-ARBA"/>
</dbReference>
<evidence type="ECO:0000259" key="6">
    <source>
        <dbReference type="PROSITE" id="PS50893"/>
    </source>
</evidence>
<evidence type="ECO:0000256" key="3">
    <source>
        <dbReference type="ARBA" id="ARBA00022840"/>
    </source>
</evidence>
<dbReference type="GO" id="GO:0022857">
    <property type="term" value="F:transmembrane transporter activity"/>
    <property type="evidence" value="ECO:0007669"/>
    <property type="project" value="TreeGrafter"/>
</dbReference>
<name>A0A5B9WF27_9BACT</name>
<dbReference type="PROSITE" id="PS00211">
    <property type="entry name" value="ABC_TRANSPORTER_1"/>
    <property type="match status" value="1"/>
</dbReference>
<dbReference type="InterPro" id="IPR017871">
    <property type="entry name" value="ABC_transporter-like_CS"/>
</dbReference>
<dbReference type="CDD" id="cd03255">
    <property type="entry name" value="ABC_MJ0796_LolCDE_FtsE"/>
    <property type="match status" value="1"/>
</dbReference>
<comment type="similarity">
    <text evidence="4">Belongs to the ABC transporter superfamily. Macrolide exporter (TC 3.A.1.122) family.</text>
</comment>
<dbReference type="SUPFAM" id="SSF52540">
    <property type="entry name" value="P-loop containing nucleoside triphosphate hydrolases"/>
    <property type="match status" value="1"/>
</dbReference>
<keyword evidence="1" id="KW-0813">Transport</keyword>
<dbReference type="KEGG" id="agv:OJF2_77590"/>
<protein>
    <submittedName>
        <fullName evidence="7">Putative ABC transporter ATP-binding protein</fullName>
    </submittedName>
</protein>